<dbReference type="VEuPathDB" id="FungiDB:SAPIO_CDS0683"/>
<feature type="compositionally biased region" description="Polar residues" evidence="1">
    <location>
        <begin position="30"/>
        <end position="40"/>
    </location>
</feature>
<organism evidence="2 3">
    <name type="scientific">Pseudallescheria apiosperma</name>
    <name type="common">Scedosporium apiospermum</name>
    <dbReference type="NCBI Taxonomy" id="563466"/>
    <lineage>
        <taxon>Eukaryota</taxon>
        <taxon>Fungi</taxon>
        <taxon>Dikarya</taxon>
        <taxon>Ascomycota</taxon>
        <taxon>Pezizomycotina</taxon>
        <taxon>Sordariomycetes</taxon>
        <taxon>Hypocreomycetidae</taxon>
        <taxon>Microascales</taxon>
        <taxon>Microascaceae</taxon>
        <taxon>Scedosporium</taxon>
    </lineage>
</organism>
<reference evidence="2 3" key="1">
    <citation type="journal article" date="2014" name="Genome Announc.">
        <title>Draft genome sequence of the pathogenic fungus Scedosporium apiospermum.</title>
        <authorList>
            <person name="Vandeputte P."/>
            <person name="Ghamrawi S."/>
            <person name="Rechenmann M."/>
            <person name="Iltis A."/>
            <person name="Giraud S."/>
            <person name="Fleury M."/>
            <person name="Thornton C."/>
            <person name="Delhaes L."/>
            <person name="Meyer W."/>
            <person name="Papon N."/>
            <person name="Bouchara J.P."/>
        </authorList>
    </citation>
    <scope>NUCLEOTIDE SEQUENCE [LARGE SCALE GENOMIC DNA]</scope>
    <source>
        <strain evidence="2 3">IHEM 14462</strain>
    </source>
</reference>
<dbReference type="Proteomes" id="UP000028545">
    <property type="component" value="Unassembled WGS sequence"/>
</dbReference>
<comment type="caution">
    <text evidence="2">The sequence shown here is derived from an EMBL/GenBank/DDBJ whole genome shotgun (WGS) entry which is preliminary data.</text>
</comment>
<feature type="region of interest" description="Disordered" evidence="1">
    <location>
        <begin position="71"/>
        <end position="122"/>
    </location>
</feature>
<dbReference type="EMBL" id="JOWA01000033">
    <property type="protein sequence ID" value="KEZ46371.1"/>
    <property type="molecule type" value="Genomic_DNA"/>
</dbReference>
<feature type="compositionally biased region" description="Polar residues" evidence="1">
    <location>
        <begin position="630"/>
        <end position="643"/>
    </location>
</feature>
<feature type="region of interest" description="Disordered" evidence="1">
    <location>
        <begin position="622"/>
        <end position="657"/>
    </location>
</feature>
<feature type="compositionally biased region" description="Polar residues" evidence="1">
    <location>
        <begin position="371"/>
        <end position="395"/>
    </location>
</feature>
<proteinExistence type="predicted"/>
<evidence type="ECO:0000313" key="2">
    <source>
        <dbReference type="EMBL" id="KEZ46371.1"/>
    </source>
</evidence>
<protein>
    <submittedName>
        <fullName evidence="2">Uncharacterized protein</fullName>
    </submittedName>
</protein>
<name>A0A084GGA9_PSEDA</name>
<feature type="region of interest" description="Disordered" evidence="1">
    <location>
        <begin position="541"/>
        <end position="570"/>
    </location>
</feature>
<feature type="region of interest" description="Disordered" evidence="1">
    <location>
        <begin position="500"/>
        <end position="526"/>
    </location>
</feature>
<dbReference type="OrthoDB" id="10673478at2759"/>
<dbReference type="AlphaFoldDB" id="A0A084GGA9"/>
<feature type="compositionally biased region" description="Basic and acidic residues" evidence="1">
    <location>
        <begin position="171"/>
        <end position="184"/>
    </location>
</feature>
<feature type="region of interest" description="Disordered" evidence="1">
    <location>
        <begin position="134"/>
        <end position="424"/>
    </location>
</feature>
<dbReference type="RefSeq" id="XP_016646170.1">
    <property type="nucleotide sequence ID" value="XM_016783404.1"/>
</dbReference>
<dbReference type="GeneID" id="27718835"/>
<feature type="compositionally biased region" description="Polar residues" evidence="1">
    <location>
        <begin position="193"/>
        <end position="212"/>
    </location>
</feature>
<feature type="compositionally biased region" description="Polar residues" evidence="1">
    <location>
        <begin position="140"/>
        <end position="149"/>
    </location>
</feature>
<evidence type="ECO:0000256" key="1">
    <source>
        <dbReference type="SAM" id="MobiDB-lite"/>
    </source>
</evidence>
<feature type="compositionally biased region" description="Low complexity" evidence="1">
    <location>
        <begin position="288"/>
        <end position="320"/>
    </location>
</feature>
<dbReference type="HOGENOM" id="CLU_355314_0_0_1"/>
<keyword evidence="3" id="KW-1185">Reference proteome</keyword>
<feature type="compositionally biased region" description="Polar residues" evidence="1">
    <location>
        <begin position="100"/>
        <end position="122"/>
    </location>
</feature>
<gene>
    <name evidence="2" type="ORF">SAPIO_CDS0683</name>
</gene>
<feature type="compositionally biased region" description="Basic and acidic residues" evidence="1">
    <location>
        <begin position="541"/>
        <end position="557"/>
    </location>
</feature>
<sequence>MPSKKRPSSGTSKDVTARSSNKLAPVNAGDSANPTSNKDAGSTAEATDPFSDMMDLDFDAFIDGYDGAAASMASLSSPSTGLHSKTPFKTPGPSRMGTVPTESPSTQQNGASQDDSASSHFVSMLNSINEAFKAEDSQLERVTQVISNTEKPRLEGGDSTPADPPVAAQSPEKHAEPMKSDHVQDSPPPAKPSPTNQTGSITATKTPTNSVEQGEPEINTSRKRTATRKPTPVPGKAARHAPKAPDGKPTVRRDLLSRMLSGLSDASGLDWADPLIGGKSSRDAPKNASPSSIDSPTSIESSASEAKGESTAETTTSPPEVVQAPPPVTVVGAVSKGEPTATGPTGEKSTSSKKAPKKVSPIIRFGPNGPIQPSSSSSRTKVQDSKTQVSKSRPSTNKRLRNVSEGMKRSSKRPAAAKDNRVSKRANAANIKRISVPDIEDELTSQLHETRCELALITKETRQAGGRTRVSETRSPLLIDLTREDTPKKTIEANKLSDGVGVVDIPDNSEPSPPYESTVAQPPVNLKPVFEAQRRDATVKVDTMKKKESDRSRKEDAISSQWSRSEILSRLDRQKIRVNEPIRTGACSKSQDAFVLHTQRQHEPTPAPKAEVMLRQHILTKVPKPKADKQQSNADESSETGGSRASEMEDGQLPQQTDNIRHNLDGILHTITQRTLEFIKVKEDALSDLVKEYQSNAEGFIDKVSVLHKKEMLERARMVGDRRQAFVKAYSEASDYCDRFRDKFEAHLIPDVGDRAAKLAKTLEFGKAVHTELQNKLRDLEGNKDMGMAD</sequence>
<feature type="compositionally biased region" description="Polar residues" evidence="1">
    <location>
        <begin position="8"/>
        <end position="22"/>
    </location>
</feature>
<dbReference type="KEGG" id="sapo:SAPIO_CDS0683"/>
<evidence type="ECO:0000313" key="3">
    <source>
        <dbReference type="Proteomes" id="UP000028545"/>
    </source>
</evidence>
<accession>A0A084GGA9</accession>
<feature type="region of interest" description="Disordered" evidence="1">
    <location>
        <begin position="1"/>
        <end position="50"/>
    </location>
</feature>
<feature type="compositionally biased region" description="Basic and acidic residues" evidence="1">
    <location>
        <begin position="243"/>
        <end position="256"/>
    </location>
</feature>